<name>A0A9P7JNI1_9AGAM</name>
<gene>
    <name evidence="2" type="ORF">F5147DRAFT_427737</name>
</gene>
<evidence type="ECO:0000256" key="1">
    <source>
        <dbReference type="SAM" id="SignalP"/>
    </source>
</evidence>
<protein>
    <submittedName>
        <fullName evidence="2">Uncharacterized protein</fullName>
    </submittedName>
</protein>
<evidence type="ECO:0000313" key="3">
    <source>
        <dbReference type="Proteomes" id="UP000823399"/>
    </source>
</evidence>
<sequence>MGLTWMSLNMSPALNRICLLVFLRFTKTSLPASSKHVVVQGTAKHHWIVTVKDIALGASDTLITTDDSSGSILPLSDTRRNHSVSISLLSYSLSNIFKDGTFDPTSDLSFYQMNEFSH</sequence>
<comment type="caution">
    <text evidence="2">The sequence shown here is derived from an EMBL/GenBank/DDBJ whole genome shotgun (WGS) entry which is preliminary data.</text>
</comment>
<keyword evidence="3" id="KW-1185">Reference proteome</keyword>
<dbReference type="OrthoDB" id="2680056at2759"/>
<dbReference type="Proteomes" id="UP000823399">
    <property type="component" value="Unassembled WGS sequence"/>
</dbReference>
<reference evidence="2" key="1">
    <citation type="journal article" date="2020" name="New Phytol.">
        <title>Comparative genomics reveals dynamic genome evolution in host specialist ectomycorrhizal fungi.</title>
        <authorList>
            <person name="Lofgren L.A."/>
            <person name="Nguyen N.H."/>
            <person name="Vilgalys R."/>
            <person name="Ruytinx J."/>
            <person name="Liao H.L."/>
            <person name="Branco S."/>
            <person name="Kuo A."/>
            <person name="LaButti K."/>
            <person name="Lipzen A."/>
            <person name="Andreopoulos W."/>
            <person name="Pangilinan J."/>
            <person name="Riley R."/>
            <person name="Hundley H."/>
            <person name="Na H."/>
            <person name="Barry K."/>
            <person name="Grigoriev I.V."/>
            <person name="Stajich J.E."/>
            <person name="Kennedy P.G."/>
        </authorList>
    </citation>
    <scope>NUCLEOTIDE SEQUENCE</scope>
    <source>
        <strain evidence="2">FC423</strain>
    </source>
</reference>
<organism evidence="2 3">
    <name type="scientific">Suillus discolor</name>
    <dbReference type="NCBI Taxonomy" id="1912936"/>
    <lineage>
        <taxon>Eukaryota</taxon>
        <taxon>Fungi</taxon>
        <taxon>Dikarya</taxon>
        <taxon>Basidiomycota</taxon>
        <taxon>Agaricomycotina</taxon>
        <taxon>Agaricomycetes</taxon>
        <taxon>Agaricomycetidae</taxon>
        <taxon>Boletales</taxon>
        <taxon>Suillineae</taxon>
        <taxon>Suillaceae</taxon>
        <taxon>Suillus</taxon>
    </lineage>
</organism>
<dbReference type="AlphaFoldDB" id="A0A9P7JNI1"/>
<dbReference type="GeneID" id="64692043"/>
<dbReference type="EMBL" id="JABBWM010000089">
    <property type="protein sequence ID" value="KAG2092666.1"/>
    <property type="molecule type" value="Genomic_DNA"/>
</dbReference>
<keyword evidence="1" id="KW-0732">Signal</keyword>
<proteinExistence type="predicted"/>
<dbReference type="RefSeq" id="XP_041286947.1">
    <property type="nucleotide sequence ID" value="XM_041429784.1"/>
</dbReference>
<feature type="chain" id="PRO_5040496065" evidence="1">
    <location>
        <begin position="29"/>
        <end position="118"/>
    </location>
</feature>
<evidence type="ECO:0000313" key="2">
    <source>
        <dbReference type="EMBL" id="KAG2092666.1"/>
    </source>
</evidence>
<accession>A0A9P7JNI1</accession>
<feature type="signal peptide" evidence="1">
    <location>
        <begin position="1"/>
        <end position="28"/>
    </location>
</feature>